<feature type="region of interest" description="Disordered" evidence="1">
    <location>
        <begin position="161"/>
        <end position="282"/>
    </location>
</feature>
<name>A0A8S4SCJ4_9NEOP</name>
<organism evidence="3 4">
    <name type="scientific">Pararge aegeria aegeria</name>
    <dbReference type="NCBI Taxonomy" id="348720"/>
    <lineage>
        <taxon>Eukaryota</taxon>
        <taxon>Metazoa</taxon>
        <taxon>Ecdysozoa</taxon>
        <taxon>Arthropoda</taxon>
        <taxon>Hexapoda</taxon>
        <taxon>Insecta</taxon>
        <taxon>Pterygota</taxon>
        <taxon>Neoptera</taxon>
        <taxon>Endopterygota</taxon>
        <taxon>Lepidoptera</taxon>
        <taxon>Glossata</taxon>
        <taxon>Ditrysia</taxon>
        <taxon>Papilionoidea</taxon>
        <taxon>Nymphalidae</taxon>
        <taxon>Satyrinae</taxon>
        <taxon>Satyrini</taxon>
        <taxon>Parargina</taxon>
        <taxon>Pararge</taxon>
    </lineage>
</organism>
<comment type="caution">
    <text evidence="3">The sequence shown here is derived from an EMBL/GenBank/DDBJ whole genome shotgun (WGS) entry which is preliminary data.</text>
</comment>
<feature type="transmembrane region" description="Helical" evidence="2">
    <location>
        <begin position="33"/>
        <end position="54"/>
    </location>
</feature>
<dbReference type="EMBL" id="CAKXAJ010026143">
    <property type="protein sequence ID" value="CAH2258290.1"/>
    <property type="molecule type" value="Genomic_DNA"/>
</dbReference>
<feature type="compositionally biased region" description="Basic residues" evidence="1">
    <location>
        <begin position="84"/>
        <end position="99"/>
    </location>
</feature>
<protein>
    <submittedName>
        <fullName evidence="3">Jg10522 protein</fullName>
    </submittedName>
</protein>
<feature type="compositionally biased region" description="Basic and acidic residues" evidence="1">
    <location>
        <begin position="161"/>
        <end position="175"/>
    </location>
</feature>
<feature type="region of interest" description="Disordered" evidence="1">
    <location>
        <begin position="80"/>
        <end position="148"/>
    </location>
</feature>
<evidence type="ECO:0000313" key="3">
    <source>
        <dbReference type="EMBL" id="CAH2258290.1"/>
    </source>
</evidence>
<feature type="compositionally biased region" description="Acidic residues" evidence="1">
    <location>
        <begin position="113"/>
        <end position="127"/>
    </location>
</feature>
<reference evidence="3" key="1">
    <citation type="submission" date="2022-03" db="EMBL/GenBank/DDBJ databases">
        <authorList>
            <person name="Lindestad O."/>
        </authorList>
    </citation>
    <scope>NUCLEOTIDE SEQUENCE</scope>
</reference>
<keyword evidence="2" id="KW-0472">Membrane</keyword>
<evidence type="ECO:0000256" key="1">
    <source>
        <dbReference type="SAM" id="MobiDB-lite"/>
    </source>
</evidence>
<gene>
    <name evidence="3" type="primary">jg10522</name>
    <name evidence="3" type="ORF">PAEG_LOCUS23304</name>
</gene>
<sequence length="282" mass="30610">MMRGYDTDRHRDFVISSTIEISACSSFPMELQALLVLCGIGLVGAAVLLLMGLFSTSGTSYEEAIAQQRRATSELLALAENKNKSKKTSKKANKKLAKKEKKEIVTAATGSEPESEAPAESGVEDDSVPSKPHVEFNPDVVIENPTDNPLNIAMKVAEKNEAKKEEIIEKKEGKAPKQSKGTKATPKQTTSEPAKEEPASEKQNIGEVPLEQRKGKKSEKKIVPETLDIVEEVVPPLNAPQPNELTTDKLLRQALPPAPAPVPSPPAKSKKKKTDQDLLTLM</sequence>
<proteinExistence type="predicted"/>
<dbReference type="Proteomes" id="UP000838756">
    <property type="component" value="Unassembled WGS sequence"/>
</dbReference>
<feature type="non-terminal residue" evidence="3">
    <location>
        <position position="1"/>
    </location>
</feature>
<keyword evidence="4" id="KW-1185">Reference proteome</keyword>
<accession>A0A8S4SCJ4</accession>
<dbReference type="AlphaFoldDB" id="A0A8S4SCJ4"/>
<evidence type="ECO:0000256" key="2">
    <source>
        <dbReference type="SAM" id="Phobius"/>
    </source>
</evidence>
<keyword evidence="2" id="KW-1133">Transmembrane helix</keyword>
<feature type="compositionally biased region" description="Pro residues" evidence="1">
    <location>
        <begin position="256"/>
        <end position="266"/>
    </location>
</feature>
<feature type="compositionally biased region" description="Polar residues" evidence="1">
    <location>
        <begin position="179"/>
        <end position="192"/>
    </location>
</feature>
<evidence type="ECO:0000313" key="4">
    <source>
        <dbReference type="Proteomes" id="UP000838756"/>
    </source>
</evidence>
<dbReference type="OrthoDB" id="5875463at2759"/>
<keyword evidence="2" id="KW-0812">Transmembrane</keyword>